<reference evidence="1 2" key="1">
    <citation type="journal article" date="2016" name="Int. J. Syst. Evol. Microbiol.">
        <title>Acidipila dinghuensis sp. nov., an acidobacterium isolated from forest soil.</title>
        <authorList>
            <person name="Jiang Y.W."/>
            <person name="Wang J."/>
            <person name="Chen M.H."/>
            <person name="Lv Y.Y."/>
            <person name="Qiu L.H."/>
        </authorList>
    </citation>
    <scope>NUCLEOTIDE SEQUENCE [LARGE SCALE GENOMIC DNA]</scope>
    <source>
        <strain evidence="1 2">DHOF10</strain>
    </source>
</reference>
<accession>A0A4Q1SJB3</accession>
<dbReference type="AlphaFoldDB" id="A0A4Q1SJB3"/>
<evidence type="ECO:0000313" key="1">
    <source>
        <dbReference type="EMBL" id="RXS97519.1"/>
    </source>
</evidence>
<protein>
    <submittedName>
        <fullName evidence="1">Uncharacterized protein</fullName>
    </submittedName>
</protein>
<keyword evidence="2" id="KW-1185">Reference proteome</keyword>
<proteinExistence type="predicted"/>
<dbReference type="EMBL" id="SDMK01000001">
    <property type="protein sequence ID" value="RXS97519.1"/>
    <property type="molecule type" value="Genomic_DNA"/>
</dbReference>
<organism evidence="1 2">
    <name type="scientific">Silvibacterium dinghuense</name>
    <dbReference type="NCBI Taxonomy" id="1560006"/>
    <lineage>
        <taxon>Bacteria</taxon>
        <taxon>Pseudomonadati</taxon>
        <taxon>Acidobacteriota</taxon>
        <taxon>Terriglobia</taxon>
        <taxon>Terriglobales</taxon>
        <taxon>Acidobacteriaceae</taxon>
        <taxon>Silvibacterium</taxon>
    </lineage>
</organism>
<evidence type="ECO:0000313" key="2">
    <source>
        <dbReference type="Proteomes" id="UP000290253"/>
    </source>
</evidence>
<comment type="caution">
    <text evidence="1">The sequence shown here is derived from an EMBL/GenBank/DDBJ whole genome shotgun (WGS) entry which is preliminary data.</text>
</comment>
<sequence>MLITSSPGHHQHYILFPFRSAGRRRLYRKIHCGSVASEQIDVPGNIENRAIISFPRGQNQLFDVVGQNLTGFGRFGIECRLKVQPLLQNKIPDRFHRKSDIQGLVCQRQLLVDLLNFGLNSGQLLQESGGMPHLGNRRA</sequence>
<name>A0A4Q1SJB3_9BACT</name>
<dbReference type="Proteomes" id="UP000290253">
    <property type="component" value="Unassembled WGS sequence"/>
</dbReference>
<gene>
    <name evidence="1" type="ORF">ESZ00_06410</name>
</gene>
<dbReference type="RefSeq" id="WP_129207298.1">
    <property type="nucleotide sequence ID" value="NZ_BMGU01000001.1"/>
</dbReference>